<dbReference type="SUPFAM" id="SSF48371">
    <property type="entry name" value="ARM repeat"/>
    <property type="match status" value="1"/>
</dbReference>
<protein>
    <recommendedName>
        <fullName evidence="2 10">Exportin-T</fullName>
    </recommendedName>
    <alternativeName>
        <fullName evidence="8 10">Exportin(tRNA)</fullName>
    </alternativeName>
    <alternativeName>
        <fullName evidence="9 10">tRNA exportin</fullName>
    </alternativeName>
</protein>
<dbReference type="RefSeq" id="XP_065673146.1">
    <property type="nucleotide sequence ID" value="XM_065817074.1"/>
</dbReference>
<dbReference type="Pfam" id="PF08389">
    <property type="entry name" value="Xpo1"/>
    <property type="match status" value="1"/>
</dbReference>
<gene>
    <name evidence="14 15" type="primary">LOC100197199</name>
</gene>
<keyword evidence="7 10" id="KW-0539">Nucleus</keyword>
<dbReference type="PANTHER" id="PTHR15952">
    <property type="entry name" value="EXPORTIN-T/LOS1"/>
    <property type="match status" value="1"/>
</dbReference>
<evidence type="ECO:0000313" key="14">
    <source>
        <dbReference type="RefSeq" id="XP_065673145.1"/>
    </source>
</evidence>
<comment type="similarity">
    <text evidence="10">Belongs to the exportin family.</text>
</comment>
<keyword evidence="13" id="KW-1185">Reference proteome</keyword>
<organism evidence="13 15">
    <name type="scientific">Hydra vulgaris</name>
    <name type="common">Hydra</name>
    <name type="synonym">Hydra attenuata</name>
    <dbReference type="NCBI Taxonomy" id="6087"/>
    <lineage>
        <taxon>Eukaryota</taxon>
        <taxon>Metazoa</taxon>
        <taxon>Cnidaria</taxon>
        <taxon>Hydrozoa</taxon>
        <taxon>Hydroidolina</taxon>
        <taxon>Anthoathecata</taxon>
        <taxon>Aplanulata</taxon>
        <taxon>Hydridae</taxon>
        <taxon>Hydra</taxon>
    </lineage>
</organism>
<proteinExistence type="inferred from homology"/>
<reference evidence="14 15" key="1">
    <citation type="submission" date="2025-05" db="UniProtKB">
        <authorList>
            <consortium name="RefSeq"/>
        </authorList>
    </citation>
    <scope>IDENTIFICATION</scope>
</reference>
<dbReference type="GeneID" id="100197199"/>
<dbReference type="InterPro" id="IPR011989">
    <property type="entry name" value="ARM-like"/>
</dbReference>
<dbReference type="InterPro" id="IPR045546">
    <property type="entry name" value="Exportin-T_C"/>
</dbReference>
<evidence type="ECO:0000256" key="6">
    <source>
        <dbReference type="ARBA" id="ARBA00022884"/>
    </source>
</evidence>
<evidence type="ECO:0000256" key="8">
    <source>
        <dbReference type="ARBA" id="ARBA00029784"/>
    </source>
</evidence>
<evidence type="ECO:0000256" key="4">
    <source>
        <dbReference type="ARBA" id="ARBA00022490"/>
    </source>
</evidence>
<feature type="domain" description="Exportin-1/Importin-beta-like" evidence="11">
    <location>
        <begin position="97"/>
        <end position="245"/>
    </location>
</feature>
<keyword evidence="3 10" id="KW-0813">Transport</keyword>
<comment type="subcellular location">
    <subcellularLocation>
        <location evidence="1 10">Cytoplasm</location>
    </subcellularLocation>
    <subcellularLocation>
        <location evidence="10">Nucleus</location>
    </subcellularLocation>
    <text evidence="10">Shuttles between the nucleus and the cytoplasm.</text>
</comment>
<dbReference type="Pfam" id="PF19282">
    <property type="entry name" value="Exportin-T"/>
    <property type="match status" value="1"/>
</dbReference>
<comment type="function">
    <text evidence="10">tRNA nucleus export receptor which facilitates tRNA translocation across the nuclear pore complex.</text>
</comment>
<evidence type="ECO:0000313" key="15">
    <source>
        <dbReference type="RefSeq" id="XP_065673146.1"/>
    </source>
</evidence>
<keyword evidence="6 10" id="KW-0694">RNA-binding</keyword>
<dbReference type="RefSeq" id="XP_065673145.1">
    <property type="nucleotide sequence ID" value="XM_065817073.1"/>
</dbReference>
<evidence type="ECO:0000259" key="11">
    <source>
        <dbReference type="Pfam" id="PF08389"/>
    </source>
</evidence>
<evidence type="ECO:0000256" key="9">
    <source>
        <dbReference type="ARBA" id="ARBA00032199"/>
    </source>
</evidence>
<feature type="domain" description="Exportin-T C-terminal" evidence="12">
    <location>
        <begin position="329"/>
        <end position="951"/>
    </location>
</feature>
<dbReference type="Proteomes" id="UP001652625">
    <property type="component" value="Chromosome 14"/>
</dbReference>
<evidence type="ECO:0000256" key="3">
    <source>
        <dbReference type="ARBA" id="ARBA00022448"/>
    </source>
</evidence>
<evidence type="ECO:0000256" key="10">
    <source>
        <dbReference type="RuleBase" id="RU366037"/>
    </source>
</evidence>
<dbReference type="Gene3D" id="1.25.10.10">
    <property type="entry name" value="Leucine-rich Repeat Variant"/>
    <property type="match status" value="1"/>
</dbReference>
<name>A0ABM4DFF5_HYDVU</name>
<dbReference type="InterPro" id="IPR040017">
    <property type="entry name" value="XPOT"/>
</dbReference>
<keyword evidence="5 10" id="KW-0820">tRNA-binding</keyword>
<evidence type="ECO:0000256" key="2">
    <source>
        <dbReference type="ARBA" id="ARBA00018928"/>
    </source>
</evidence>
<keyword evidence="4 10" id="KW-0963">Cytoplasm</keyword>
<evidence type="ECO:0000256" key="7">
    <source>
        <dbReference type="ARBA" id="ARBA00023242"/>
    </source>
</evidence>
<evidence type="ECO:0000313" key="13">
    <source>
        <dbReference type="Proteomes" id="UP001652625"/>
    </source>
</evidence>
<evidence type="ECO:0000259" key="12">
    <source>
        <dbReference type="Pfam" id="PF19282"/>
    </source>
</evidence>
<dbReference type="PANTHER" id="PTHR15952:SF11">
    <property type="entry name" value="EXPORTIN-T"/>
    <property type="match status" value="1"/>
</dbReference>
<dbReference type="InterPro" id="IPR016024">
    <property type="entry name" value="ARM-type_fold"/>
</dbReference>
<accession>A0ABM4DFF5</accession>
<evidence type="ECO:0000256" key="1">
    <source>
        <dbReference type="ARBA" id="ARBA00004496"/>
    </source>
</evidence>
<sequence length="954" mass="110103">MDNRLLHLLTSSDSSEVQQHILKYFEEFKKQDQGWQLCANVLESNIYRDERVQFFCLQVLEAHIKSRYAQIEDSMKENLKSCLRKWYFQCCITQQKNFILNKTSHLLCLVFIQEYPNKWTSFFTELLELLEKGPLAVDLYLRVLLAVDEEVVARHIPHTPQELERNTTIKDYMRDHCINDLVESWYQILQLYEQADTNIVCLCLKVMGAFVSWININLIANDRFISHLLGYLSNEKLRGSTCSCLLEIINKGMEPAPKTQLVKSLAKVLENTGVLSANIEDETDFTVKLSSLINGMGVQLISSFNKLSKIESESGLKIEILDAIDTNVLPMLRFLGDDDDDVSEAVFEFCHGYLNLLKQLNGTSICANKHIKDIILVVIKKLKFDEDFDFENEGDDEVDFLEYRKQMKVLFNYLAKLDGKLFISSIYEITNCTFKNWRQLPFKDVEVAVYILYCLGEAFPAQELFTDALYFSLFQNMMCLLIDSNINEHKHSAIKLQFFETVTRYERFFYAQTQYIPTVLIAFLDEHGLKNLDCAVSSRASFLLMRFIKSLKNQMQPYVEDVFRRVQEILGVKNEKNVGISENDKYYLYEVAAILVTCSNASQEKQLIMMESLTSPVVLLFQQYIEQISCGLIKDDEEIQEKALALHHMIAYLSRASKAFGTAQSMKQSGCTPCFTKALSIFLHSLSMRVHRDLIHDACRQYLHRMIICLGDQVLPFIPIAVNSLLKDCEMRDIQEFIPLINQLITRFKSNIAPFLSEICMPLVSQIFAFIRVAIEPNDLQAIKEKQLLQRSYFLFISAIVNSNILEVITNQESSNVKEILLSIVHGAVEIPDPQSQKTCFIILCKLVESWGNEDTIKEFLYDSILPACFMAPLNSAFDLEDAQTAFVLQEISNTQKMCLQKRGVEVIQWLEQIFLPRNNCPPVVIQEYSQALQNMNAKAFKNYLSAFYSRWKT</sequence>
<evidence type="ECO:0000256" key="5">
    <source>
        <dbReference type="ARBA" id="ARBA00022555"/>
    </source>
</evidence>
<dbReference type="InterPro" id="IPR013598">
    <property type="entry name" value="Exportin-1/Importin-b-like"/>
</dbReference>